<dbReference type="Proteomes" id="UP000006753">
    <property type="component" value="Unassembled WGS sequence"/>
</dbReference>
<dbReference type="RefSeq" id="XP_007291759.1">
    <property type="nucleotide sequence ID" value="XM_007291697.1"/>
</dbReference>
<keyword evidence="1" id="KW-0732">Signal</keyword>
<feature type="signal peptide" evidence="1">
    <location>
        <begin position="1"/>
        <end position="29"/>
    </location>
</feature>
<dbReference type="InParanoid" id="K1XBK2"/>
<protein>
    <submittedName>
        <fullName evidence="2">Uncharacterized protein</fullName>
    </submittedName>
</protein>
<reference evidence="2 3" key="1">
    <citation type="journal article" date="2012" name="BMC Genomics">
        <title>Sequencing the genome of Marssonina brunnea reveals fungus-poplar co-evolution.</title>
        <authorList>
            <person name="Zhu S."/>
            <person name="Cao Y.-Z."/>
            <person name="Jiang C."/>
            <person name="Tan B.-Y."/>
            <person name="Wang Z."/>
            <person name="Feng S."/>
            <person name="Zhang L."/>
            <person name="Su X.-H."/>
            <person name="Brejova B."/>
            <person name="Vinar T."/>
            <person name="Xu M."/>
            <person name="Wang M.-X."/>
            <person name="Zhang S.-G."/>
            <person name="Huang M.-R."/>
            <person name="Wu R."/>
            <person name="Zhou Y."/>
        </authorList>
    </citation>
    <scope>NUCLEOTIDE SEQUENCE [LARGE SCALE GENOMIC DNA]</scope>
    <source>
        <strain evidence="2 3">MB_m1</strain>
    </source>
</reference>
<name>K1XBK2_MARBU</name>
<accession>K1XBK2</accession>
<gene>
    <name evidence="2" type="ORF">MBM_03870</name>
</gene>
<dbReference type="EMBL" id="JH921434">
    <property type="protein sequence ID" value="EKD18098.1"/>
    <property type="molecule type" value="Genomic_DNA"/>
</dbReference>
<dbReference type="OrthoDB" id="4863639at2759"/>
<keyword evidence="3" id="KW-1185">Reference proteome</keyword>
<sequence>MRFLTNNNVPATIIAVTIALLAMPAFVAATPVPCPDRTRDLVLNNKLDPSACCSYGVCKGDVNIQGA</sequence>
<feature type="chain" id="PRO_5003853284" evidence="1">
    <location>
        <begin position="30"/>
        <end position="67"/>
    </location>
</feature>
<dbReference type="GeneID" id="18759805"/>
<dbReference type="eggNOG" id="ENOG502TGVG">
    <property type="taxonomic scope" value="Eukaryota"/>
</dbReference>
<evidence type="ECO:0000313" key="3">
    <source>
        <dbReference type="Proteomes" id="UP000006753"/>
    </source>
</evidence>
<dbReference type="HOGENOM" id="CLU_193940_1_0_1"/>
<evidence type="ECO:0000256" key="1">
    <source>
        <dbReference type="SAM" id="SignalP"/>
    </source>
</evidence>
<dbReference type="AlphaFoldDB" id="K1XBK2"/>
<dbReference type="KEGG" id="mbe:MBM_03870"/>
<evidence type="ECO:0000313" key="2">
    <source>
        <dbReference type="EMBL" id="EKD18098.1"/>
    </source>
</evidence>
<proteinExistence type="predicted"/>
<organism evidence="2 3">
    <name type="scientific">Marssonina brunnea f. sp. multigermtubi (strain MB_m1)</name>
    <name type="common">Marssonina leaf spot fungus</name>
    <dbReference type="NCBI Taxonomy" id="1072389"/>
    <lineage>
        <taxon>Eukaryota</taxon>
        <taxon>Fungi</taxon>
        <taxon>Dikarya</taxon>
        <taxon>Ascomycota</taxon>
        <taxon>Pezizomycotina</taxon>
        <taxon>Leotiomycetes</taxon>
        <taxon>Helotiales</taxon>
        <taxon>Drepanopezizaceae</taxon>
        <taxon>Drepanopeziza</taxon>
    </lineage>
</organism>